<dbReference type="PROSITE" id="PS50883">
    <property type="entry name" value="EAL"/>
    <property type="match status" value="1"/>
</dbReference>
<dbReference type="SMART" id="SM00091">
    <property type="entry name" value="PAS"/>
    <property type="match status" value="2"/>
</dbReference>
<dbReference type="Proteomes" id="UP000243207">
    <property type="component" value="Chromosome I"/>
</dbReference>
<dbReference type="RefSeq" id="WP_093396134.1">
    <property type="nucleotide sequence ID" value="NZ_LT629736.1"/>
</dbReference>
<feature type="domain" description="PAS" evidence="5">
    <location>
        <begin position="391"/>
        <end position="462"/>
    </location>
</feature>
<keyword evidence="10" id="KW-1185">Reference proteome</keyword>
<dbReference type="STRING" id="487184.SAMN05216421_2897"/>
<dbReference type="InterPro" id="IPR052155">
    <property type="entry name" value="Biofilm_reg_signaling"/>
</dbReference>
<feature type="transmembrane region" description="Helical" evidence="4">
    <location>
        <begin position="142"/>
        <end position="162"/>
    </location>
</feature>
<dbReference type="CDD" id="cd00130">
    <property type="entry name" value="PAS"/>
    <property type="match status" value="2"/>
</dbReference>
<keyword evidence="4" id="KW-0472">Membrane</keyword>
<dbReference type="InterPro" id="IPR000700">
    <property type="entry name" value="PAS-assoc_C"/>
</dbReference>
<dbReference type="CDD" id="cd01948">
    <property type="entry name" value="EAL"/>
    <property type="match status" value="1"/>
</dbReference>
<feature type="domain" description="PAC" evidence="6">
    <location>
        <begin position="341"/>
        <end position="394"/>
    </location>
</feature>
<reference evidence="10" key="1">
    <citation type="submission" date="2016-10" db="EMBL/GenBank/DDBJ databases">
        <authorList>
            <person name="Varghese N."/>
            <person name="Submissions S."/>
        </authorList>
    </citation>
    <scope>NUCLEOTIDE SEQUENCE [LARGE SCALE GENOMIC DNA]</scope>
    <source>
        <strain evidence="10">NRRL B-51270</strain>
    </source>
</reference>
<evidence type="ECO:0000259" key="5">
    <source>
        <dbReference type="PROSITE" id="PS50112"/>
    </source>
</evidence>
<dbReference type="PANTHER" id="PTHR44757">
    <property type="entry name" value="DIGUANYLATE CYCLASE DGCP"/>
    <property type="match status" value="1"/>
</dbReference>
<dbReference type="SUPFAM" id="SSF55785">
    <property type="entry name" value="PYP-like sensor domain (PAS domain)"/>
    <property type="match status" value="2"/>
</dbReference>
<feature type="coiled-coil region" evidence="3">
    <location>
        <begin position="203"/>
        <end position="241"/>
    </location>
</feature>
<proteinExistence type="predicted"/>
<feature type="transmembrane region" description="Helical" evidence="4">
    <location>
        <begin position="53"/>
        <end position="70"/>
    </location>
</feature>
<evidence type="ECO:0000259" key="6">
    <source>
        <dbReference type="PROSITE" id="PS50113"/>
    </source>
</evidence>
<dbReference type="PROSITE" id="PS50113">
    <property type="entry name" value="PAC"/>
    <property type="match status" value="2"/>
</dbReference>
<accession>A0A1H1XMC8</accession>
<dbReference type="InterPro" id="IPR001610">
    <property type="entry name" value="PAC"/>
</dbReference>
<dbReference type="NCBIfam" id="TIGR00254">
    <property type="entry name" value="GGDEF"/>
    <property type="match status" value="1"/>
</dbReference>
<evidence type="ECO:0000313" key="9">
    <source>
        <dbReference type="EMBL" id="SDT09979.1"/>
    </source>
</evidence>
<dbReference type="Pfam" id="PF13426">
    <property type="entry name" value="PAS_9"/>
    <property type="match status" value="1"/>
</dbReference>
<dbReference type="Gene3D" id="3.30.70.270">
    <property type="match status" value="1"/>
</dbReference>
<dbReference type="InterPro" id="IPR043128">
    <property type="entry name" value="Rev_trsase/Diguanyl_cyclase"/>
</dbReference>
<evidence type="ECO:0000256" key="4">
    <source>
        <dbReference type="SAM" id="Phobius"/>
    </source>
</evidence>
<dbReference type="SUPFAM" id="SSF55073">
    <property type="entry name" value="Nucleotide cyclase"/>
    <property type="match status" value="1"/>
</dbReference>
<dbReference type="EMBL" id="LT629736">
    <property type="protein sequence ID" value="SDT09979.1"/>
    <property type="molecule type" value="Genomic_DNA"/>
</dbReference>
<dbReference type="GO" id="GO:0071111">
    <property type="term" value="F:cyclic-guanylate-specific phosphodiesterase activity"/>
    <property type="evidence" value="ECO:0007669"/>
    <property type="project" value="UniProtKB-EC"/>
</dbReference>
<dbReference type="Pfam" id="PF08447">
    <property type="entry name" value="PAS_3"/>
    <property type="match status" value="1"/>
</dbReference>
<evidence type="ECO:0000313" key="10">
    <source>
        <dbReference type="Proteomes" id="UP000243207"/>
    </source>
</evidence>
<dbReference type="Gene3D" id="3.20.20.450">
    <property type="entry name" value="EAL domain"/>
    <property type="match status" value="1"/>
</dbReference>
<dbReference type="InterPro" id="IPR013655">
    <property type="entry name" value="PAS_fold_3"/>
</dbReference>
<evidence type="ECO:0000259" key="7">
    <source>
        <dbReference type="PROSITE" id="PS50883"/>
    </source>
</evidence>
<dbReference type="InterPro" id="IPR029787">
    <property type="entry name" value="Nucleotide_cyclase"/>
</dbReference>
<dbReference type="InterPro" id="IPR000160">
    <property type="entry name" value="GGDEF_dom"/>
</dbReference>
<evidence type="ECO:0000256" key="1">
    <source>
        <dbReference type="ARBA" id="ARBA00012282"/>
    </source>
</evidence>
<dbReference type="InterPro" id="IPR001633">
    <property type="entry name" value="EAL_dom"/>
</dbReference>
<keyword evidence="3" id="KW-0175">Coiled coil</keyword>
<dbReference type="OrthoDB" id="9804951at2"/>
<evidence type="ECO:0000259" key="8">
    <source>
        <dbReference type="PROSITE" id="PS50887"/>
    </source>
</evidence>
<dbReference type="FunFam" id="3.20.20.450:FF:000001">
    <property type="entry name" value="Cyclic di-GMP phosphodiesterase yahA"/>
    <property type="match status" value="1"/>
</dbReference>
<feature type="transmembrane region" description="Helical" evidence="4">
    <location>
        <begin position="168"/>
        <end position="189"/>
    </location>
</feature>
<gene>
    <name evidence="9" type="ORF">SAMN05216421_2897</name>
</gene>
<dbReference type="SUPFAM" id="SSF141868">
    <property type="entry name" value="EAL domain-like"/>
    <property type="match status" value="1"/>
</dbReference>
<dbReference type="CDD" id="cd01949">
    <property type="entry name" value="GGDEF"/>
    <property type="match status" value="1"/>
</dbReference>
<dbReference type="NCBIfam" id="TIGR00229">
    <property type="entry name" value="sensory_box"/>
    <property type="match status" value="2"/>
</dbReference>
<dbReference type="Pfam" id="PF00563">
    <property type="entry name" value="EAL"/>
    <property type="match status" value="1"/>
</dbReference>
<dbReference type="PROSITE" id="PS50112">
    <property type="entry name" value="PAS"/>
    <property type="match status" value="2"/>
</dbReference>
<keyword evidence="4" id="KW-1133">Transmembrane helix</keyword>
<dbReference type="Gene3D" id="3.30.450.20">
    <property type="entry name" value="PAS domain"/>
    <property type="match status" value="2"/>
</dbReference>
<dbReference type="InterPro" id="IPR035919">
    <property type="entry name" value="EAL_sf"/>
</dbReference>
<dbReference type="PANTHER" id="PTHR44757:SF2">
    <property type="entry name" value="BIOFILM ARCHITECTURE MAINTENANCE PROTEIN MBAA"/>
    <property type="match status" value="1"/>
</dbReference>
<feature type="transmembrane region" description="Helical" evidence="4">
    <location>
        <begin position="91"/>
        <end position="111"/>
    </location>
</feature>
<dbReference type="SMART" id="SM00267">
    <property type="entry name" value="GGDEF"/>
    <property type="match status" value="1"/>
</dbReference>
<name>A0A1H1XMC8_9GAMM</name>
<protein>
    <recommendedName>
        <fullName evidence="1">cyclic-guanylate-specific phosphodiesterase</fullName>
        <ecNumber evidence="1">3.1.4.52</ecNumber>
    </recommendedName>
</protein>
<dbReference type="InterPro" id="IPR035965">
    <property type="entry name" value="PAS-like_dom_sf"/>
</dbReference>
<evidence type="ECO:0000256" key="3">
    <source>
        <dbReference type="SAM" id="Coils"/>
    </source>
</evidence>
<feature type="domain" description="PAS" evidence="5">
    <location>
        <begin position="296"/>
        <end position="337"/>
    </location>
</feature>
<sequence length="949" mass="107276">MAFPHHAIPTSRQKDLRIRQLDLLYEYSRLPQWLIMLAALVTSVLVWDHVAHHLLIGWLLSLVVLALLRSQLVKRYHAANDTHRLRLRWRAMFYLGNLLTGLSLGIAQILMVPLDNFTVQAPVYGLASGAGICVAVIYANRFLAFATFVIPAFVPATIYLISQDDPTSPYWGMMGITLFGCILLAGAFVNRSSLRALVASEHSNALVTRLEEARVQAEGLNQQLAREIQQRRQAEQNLRESHDILEQRVEQRTAELEEAGHALRSNQAQLSLALEASELGLWDWDLASDRVYHSHVEEIFGLSADAVRSMEQDLRPLVHPDDAEPVRQALVRHLKDQTSAYRIEYRVRHADGRWVWVEDSGRAVERDDQGRVLRMIGTRRDITPRRHQAEAAQLAATVFEATSEGIFILDPQLNILTVNKAFSVITGYSADDAIGRRIINMGMEKDREDFDRLRKVLHDQDRWQGERIGQRRSGEQYPQWLQLAVVRDAHGQLTHYVGFFADLTTRRQTEEQVRYLTNYDPLTQLANRNLFTQRLSETTGRARKSGEQLAVMHIDLDRFKYINDTLGHDVADQLLRTVAKRLNDLVPDAEILARLSADEFVVIVEQRTAKDELVRLAEQLLEGLKHPVTIDGHELVVTASIGISQFPQTARDALLMITQANQAMQHAKHLGGNSFQFFTRDLQSYSLERLQLENQLRKALDENQLVVHYQPKLHLASDRIRSAEALVRWKHPQRGLIMPGEFIEMAEETGLILALGDIVLQQACAQASRWYHQGPTAIAVAVNLSVQQLRQSQFAQRVKGILEECDLPASMLELELTESMLLEHSDEVTRNVAELQEMGIRLSVDDFGTGYSSLAYLKRFPLHTLKIDRTFVSGLDEEGRDAAIVCAIIAMSHSLGLNVVAEGVEHHSQLAFLKANGCDEVQGYLISRPLPAREFTALLDSESSTSPTH</sequence>
<dbReference type="SMART" id="SM00052">
    <property type="entry name" value="EAL"/>
    <property type="match status" value="1"/>
</dbReference>
<evidence type="ECO:0000256" key="2">
    <source>
        <dbReference type="ARBA" id="ARBA00022636"/>
    </source>
</evidence>
<keyword evidence="2" id="KW-0973">c-di-GMP</keyword>
<dbReference type="Pfam" id="PF00990">
    <property type="entry name" value="GGDEF"/>
    <property type="match status" value="1"/>
</dbReference>
<keyword evidence="4" id="KW-0812">Transmembrane</keyword>
<dbReference type="PROSITE" id="PS50887">
    <property type="entry name" value="GGDEF"/>
    <property type="match status" value="1"/>
</dbReference>
<dbReference type="InterPro" id="IPR000014">
    <property type="entry name" value="PAS"/>
</dbReference>
<feature type="domain" description="PAC" evidence="6">
    <location>
        <begin position="463"/>
        <end position="515"/>
    </location>
</feature>
<dbReference type="SMART" id="SM00086">
    <property type="entry name" value="PAC"/>
    <property type="match status" value="2"/>
</dbReference>
<feature type="domain" description="GGDEF" evidence="8">
    <location>
        <begin position="547"/>
        <end position="680"/>
    </location>
</feature>
<feature type="domain" description="EAL" evidence="7">
    <location>
        <begin position="689"/>
        <end position="943"/>
    </location>
</feature>
<dbReference type="AlphaFoldDB" id="A0A1H1XMC8"/>
<organism evidence="9 10">
    <name type="scientific">Halopseudomonas xinjiangensis</name>
    <dbReference type="NCBI Taxonomy" id="487184"/>
    <lineage>
        <taxon>Bacteria</taxon>
        <taxon>Pseudomonadati</taxon>
        <taxon>Pseudomonadota</taxon>
        <taxon>Gammaproteobacteria</taxon>
        <taxon>Pseudomonadales</taxon>
        <taxon>Pseudomonadaceae</taxon>
        <taxon>Halopseudomonas</taxon>
    </lineage>
</organism>
<dbReference type="EC" id="3.1.4.52" evidence="1"/>